<evidence type="ECO:0000256" key="8">
    <source>
        <dbReference type="ARBA" id="ARBA00022840"/>
    </source>
</evidence>
<gene>
    <name evidence="11" type="ORF">OTU49_010298</name>
</gene>
<dbReference type="EMBL" id="JARKIK010000005">
    <property type="protein sequence ID" value="KAK8751779.1"/>
    <property type="molecule type" value="Genomic_DNA"/>
</dbReference>
<keyword evidence="5" id="KW-0808">Transferase</keyword>
<evidence type="ECO:0000313" key="11">
    <source>
        <dbReference type="EMBL" id="KAK8751779.1"/>
    </source>
</evidence>
<dbReference type="GO" id="GO:0008887">
    <property type="term" value="F:glycerate kinase activity"/>
    <property type="evidence" value="ECO:0007669"/>
    <property type="project" value="UniProtKB-EC"/>
</dbReference>
<comment type="catalytic activity">
    <reaction evidence="1">
        <text>(R)-glycerate + ATP = (2R)-3-phosphoglycerate + ADP + H(+)</text>
        <dbReference type="Rhea" id="RHEA:23516"/>
        <dbReference type="ChEBI" id="CHEBI:15378"/>
        <dbReference type="ChEBI" id="CHEBI:16659"/>
        <dbReference type="ChEBI" id="CHEBI:30616"/>
        <dbReference type="ChEBI" id="CHEBI:58272"/>
        <dbReference type="ChEBI" id="CHEBI:456216"/>
        <dbReference type="EC" id="2.7.1.31"/>
    </reaction>
</comment>
<evidence type="ECO:0000259" key="10">
    <source>
        <dbReference type="Pfam" id="PF13660"/>
    </source>
</evidence>
<dbReference type="GO" id="GO:0005737">
    <property type="term" value="C:cytoplasm"/>
    <property type="evidence" value="ECO:0007669"/>
    <property type="project" value="TreeGrafter"/>
</dbReference>
<accession>A0AAW0YFR6</accession>
<evidence type="ECO:0000313" key="12">
    <source>
        <dbReference type="Proteomes" id="UP001445076"/>
    </source>
</evidence>
<organism evidence="11 12">
    <name type="scientific">Cherax quadricarinatus</name>
    <name type="common">Australian red claw crayfish</name>
    <dbReference type="NCBI Taxonomy" id="27406"/>
    <lineage>
        <taxon>Eukaryota</taxon>
        <taxon>Metazoa</taxon>
        <taxon>Ecdysozoa</taxon>
        <taxon>Arthropoda</taxon>
        <taxon>Crustacea</taxon>
        <taxon>Multicrustacea</taxon>
        <taxon>Malacostraca</taxon>
        <taxon>Eumalacostraca</taxon>
        <taxon>Eucarida</taxon>
        <taxon>Decapoda</taxon>
        <taxon>Pleocyemata</taxon>
        <taxon>Astacidea</taxon>
        <taxon>Parastacoidea</taxon>
        <taxon>Parastacidae</taxon>
        <taxon>Cherax</taxon>
    </lineage>
</organism>
<dbReference type="AlphaFoldDB" id="A0AAW0YFR6"/>
<comment type="caution">
    <text evidence="11">The sequence shown here is derived from an EMBL/GenBank/DDBJ whole genome shotgun (WGS) entry which is preliminary data.</text>
</comment>
<comment type="similarity">
    <text evidence="2">Belongs to the glycerate kinase type-2 family.</text>
</comment>
<dbReference type="InterPro" id="IPR025286">
    <property type="entry name" value="MOFRL_assoc_dom"/>
</dbReference>
<dbReference type="Gene3D" id="3.40.50.10180">
    <property type="entry name" value="Glycerate kinase, MOFRL-like N-terminal domain"/>
    <property type="match status" value="1"/>
</dbReference>
<dbReference type="InterPro" id="IPR007835">
    <property type="entry name" value="MOFRL"/>
</dbReference>
<dbReference type="SUPFAM" id="SSF82544">
    <property type="entry name" value="GckA/TtuD-like"/>
    <property type="match status" value="1"/>
</dbReference>
<feature type="domain" description="MOFRL-associated" evidence="10">
    <location>
        <begin position="43"/>
        <end position="290"/>
    </location>
</feature>
<dbReference type="Pfam" id="PF13660">
    <property type="entry name" value="DUF4147"/>
    <property type="match status" value="1"/>
</dbReference>
<dbReference type="FunFam" id="3.40.50.10180:FF:000001">
    <property type="entry name" value="Glycerate kinase"/>
    <property type="match status" value="1"/>
</dbReference>
<dbReference type="InterPro" id="IPR037035">
    <property type="entry name" value="GK-like_C_sf"/>
</dbReference>
<evidence type="ECO:0000259" key="9">
    <source>
        <dbReference type="Pfam" id="PF05161"/>
    </source>
</evidence>
<keyword evidence="8" id="KW-0067">ATP-binding</keyword>
<dbReference type="Pfam" id="PF05161">
    <property type="entry name" value="MOFRL"/>
    <property type="match status" value="1"/>
</dbReference>
<keyword evidence="12" id="KW-1185">Reference proteome</keyword>
<dbReference type="PANTHER" id="PTHR12227">
    <property type="entry name" value="GLYCERATE KINASE"/>
    <property type="match status" value="1"/>
</dbReference>
<protein>
    <recommendedName>
        <fullName evidence="4">Glycerate kinase</fullName>
        <ecNumber evidence="3">2.7.1.31</ecNumber>
    </recommendedName>
</protein>
<dbReference type="InterPro" id="IPR038614">
    <property type="entry name" value="GK_N_sf"/>
</dbReference>
<evidence type="ECO:0000256" key="1">
    <source>
        <dbReference type="ARBA" id="ARBA00000694"/>
    </source>
</evidence>
<evidence type="ECO:0000256" key="6">
    <source>
        <dbReference type="ARBA" id="ARBA00022741"/>
    </source>
</evidence>
<feature type="non-terminal residue" evidence="11">
    <location>
        <position position="1"/>
    </location>
</feature>
<evidence type="ECO:0000256" key="7">
    <source>
        <dbReference type="ARBA" id="ARBA00022777"/>
    </source>
</evidence>
<feature type="domain" description="MOFRL" evidence="9">
    <location>
        <begin position="404"/>
        <end position="526"/>
    </location>
</feature>
<dbReference type="EC" id="2.7.1.31" evidence="3"/>
<keyword evidence="7" id="KW-0418">Kinase</keyword>
<dbReference type="PANTHER" id="PTHR12227:SF0">
    <property type="entry name" value="GLYCERATE KINASE"/>
    <property type="match status" value="1"/>
</dbReference>
<evidence type="ECO:0000256" key="2">
    <source>
        <dbReference type="ARBA" id="ARBA00005393"/>
    </source>
</evidence>
<dbReference type="Gene3D" id="3.40.1480.10">
    <property type="entry name" value="MOFRL domain"/>
    <property type="match status" value="1"/>
</dbReference>
<evidence type="ECO:0000256" key="5">
    <source>
        <dbReference type="ARBA" id="ARBA00022679"/>
    </source>
</evidence>
<reference evidence="11 12" key="1">
    <citation type="journal article" date="2024" name="BMC Genomics">
        <title>Genome assembly of redclaw crayfish (Cherax quadricarinatus) provides insights into its immune adaptation and hypoxia tolerance.</title>
        <authorList>
            <person name="Liu Z."/>
            <person name="Zheng J."/>
            <person name="Li H."/>
            <person name="Fang K."/>
            <person name="Wang S."/>
            <person name="He J."/>
            <person name="Zhou D."/>
            <person name="Weng S."/>
            <person name="Chi M."/>
            <person name="Gu Z."/>
            <person name="He J."/>
            <person name="Li F."/>
            <person name="Wang M."/>
        </authorList>
    </citation>
    <scope>NUCLEOTIDE SEQUENCE [LARGE SCALE GENOMIC DNA]</scope>
    <source>
        <strain evidence="11">ZL_2023a</strain>
    </source>
</reference>
<proteinExistence type="inferred from homology"/>
<dbReference type="InterPro" id="IPR039760">
    <property type="entry name" value="MOFRL_protein"/>
</dbReference>
<evidence type="ECO:0000256" key="4">
    <source>
        <dbReference type="ARBA" id="ARBA00020720"/>
    </source>
</evidence>
<evidence type="ECO:0000256" key="3">
    <source>
        <dbReference type="ARBA" id="ARBA00012101"/>
    </source>
</evidence>
<name>A0AAW0YFR6_CHEQU</name>
<sequence>RCTSCPVSRKLLLSIRYKIIHMRSLTMAAKILGGSAQENIAKIKKAFLDGVNTVQPHELIGKSIKQDTDKLFINGTKYDLHHNVYVIGFGKAVIGMVKPIQLALVTSDGGSHLKGGIVSVPLGIQKSLADKPHMLPNECSCLEILEGAKDNIPDEAAFAAAKKIVSLLEKLSEEDLLLVLISGGGSALLPYPIPPLSLNEKSEMTKSLSRAGATITELNTVRKELSLTKGGGLAELTKARIVSFILSDIINNPLDMIASGPTVPNRDTPGAAEKILKKYNISTKDYVKKIIQRKRIHSSMLEFPHVINHIIGSNETALLGVEASLSSQTSSPCLSLILTSSLKGEASKIGTKMAELVVAITQILCGSEDELCDELLLDLCVTVDKKKAITETLQNSSEIKCPIWLIFGGETTVTVQGSGRGGRNQEMVLSTSVALEEELRGSKFVGEIMFLSGGTDGIDGPTDAAGAFTYWCSSNSGIKSQVQEAQLQGLVPEDFLGVNDSYTYFSQLSSGQFLLKPGHTGTNVMDLQILLINPKL</sequence>
<dbReference type="GO" id="GO:0005524">
    <property type="term" value="F:ATP binding"/>
    <property type="evidence" value="ECO:0007669"/>
    <property type="project" value="UniProtKB-KW"/>
</dbReference>
<keyword evidence="6" id="KW-0547">Nucleotide-binding</keyword>
<dbReference type="Proteomes" id="UP001445076">
    <property type="component" value="Unassembled WGS sequence"/>
</dbReference>